<reference evidence="3" key="3">
    <citation type="submission" date="2025-08" db="UniProtKB">
        <authorList>
            <consortium name="RefSeq"/>
        </authorList>
    </citation>
    <scope>IDENTIFICATION</scope>
    <source>
        <strain evidence="3">NI907</strain>
    </source>
</reference>
<protein>
    <submittedName>
        <fullName evidence="3">Uncharacterized protein</fullName>
    </submittedName>
</protein>
<dbReference type="Proteomes" id="UP000515153">
    <property type="component" value="Chromosome VII"/>
</dbReference>
<evidence type="ECO:0000313" key="3">
    <source>
        <dbReference type="RefSeq" id="XP_030979485.1"/>
    </source>
</evidence>
<dbReference type="RefSeq" id="XP_030979485.1">
    <property type="nucleotide sequence ID" value="XM_031130367.1"/>
</dbReference>
<feature type="compositionally biased region" description="Low complexity" evidence="1">
    <location>
        <begin position="87"/>
        <end position="103"/>
    </location>
</feature>
<keyword evidence="2" id="KW-1185">Reference proteome</keyword>
<reference evidence="2 3" key="1">
    <citation type="journal article" date="2019" name="Mol. Biol. Evol.">
        <title>Blast fungal genomes show frequent chromosomal changes, gene gains and losses, and effector gene turnover.</title>
        <authorList>
            <person name="Gomez Luciano L.B."/>
            <person name="Jason Tsai I."/>
            <person name="Chuma I."/>
            <person name="Tosa Y."/>
            <person name="Chen Y.H."/>
            <person name="Li J.Y."/>
            <person name="Li M.Y."/>
            <person name="Jade Lu M.Y."/>
            <person name="Nakayashiki H."/>
            <person name="Li W.H."/>
        </authorList>
    </citation>
    <scope>NUCLEOTIDE SEQUENCE [LARGE SCALE GENOMIC DNA]</scope>
    <source>
        <strain evidence="2 3">NI907</strain>
    </source>
</reference>
<dbReference type="GeneID" id="41965275"/>
<proteinExistence type="predicted"/>
<accession>A0A6P8AX57</accession>
<dbReference type="KEGG" id="pgri:PgNI_10396"/>
<feature type="region of interest" description="Disordered" evidence="1">
    <location>
        <begin position="87"/>
        <end position="107"/>
    </location>
</feature>
<gene>
    <name evidence="3" type="ORF">PgNI_10396</name>
</gene>
<evidence type="ECO:0000256" key="1">
    <source>
        <dbReference type="SAM" id="MobiDB-lite"/>
    </source>
</evidence>
<organism evidence="2 3">
    <name type="scientific">Pyricularia grisea</name>
    <name type="common">Crabgrass-specific blast fungus</name>
    <name type="synonym">Magnaporthe grisea</name>
    <dbReference type="NCBI Taxonomy" id="148305"/>
    <lineage>
        <taxon>Eukaryota</taxon>
        <taxon>Fungi</taxon>
        <taxon>Dikarya</taxon>
        <taxon>Ascomycota</taxon>
        <taxon>Pezizomycotina</taxon>
        <taxon>Sordariomycetes</taxon>
        <taxon>Sordariomycetidae</taxon>
        <taxon>Magnaporthales</taxon>
        <taxon>Pyriculariaceae</taxon>
        <taxon>Pyricularia</taxon>
    </lineage>
</organism>
<evidence type="ECO:0000313" key="2">
    <source>
        <dbReference type="Proteomes" id="UP000515153"/>
    </source>
</evidence>
<reference evidence="3" key="2">
    <citation type="submission" date="2019-10" db="EMBL/GenBank/DDBJ databases">
        <authorList>
            <consortium name="NCBI Genome Project"/>
        </authorList>
    </citation>
    <scope>NUCLEOTIDE SEQUENCE</scope>
    <source>
        <strain evidence="3">NI907</strain>
    </source>
</reference>
<name>A0A6P8AX57_PYRGI</name>
<sequence length="401" mass="44108">MEQSPMARHRPAVAGSTWSAGLLGLSTQRWASLIACAEPDDGMSLNKERADTRANLRSANTNRKRGMKNAGHPIVRMLVGQQALCPRRSFPRSPSSPRTPAAAGRGGPGIACRSAVPPCTGIAYSPTTSILVTETLSWDCDCMHCILSGGWASHCQTIEWSRVIEAGRRRHVVGTRGKEPLEMTAHRCIGQEAAAPGGTYGIHAGYLLETELQANLTTFIKEHFSNPYRNQRSKPASLVGTRNFTRKNRGKWGFYKGSHTCWCCYPSWAEPEPNYRTGKPSHRRPAALPKNFLTRPQVIDGLYLRLSGARTTVRLAETNGFHGLIVYSAPATKERLKWSSKLLGLNRRMPMTKLVIDGSTLFSLVPRLSHSPQKAPLNKRGSCGICVQSNKADRGRAPWNL</sequence>
<dbReference type="AlphaFoldDB" id="A0A6P8AX57"/>